<accession>A0A818T560</accession>
<dbReference type="EMBL" id="CAJOBB010000442">
    <property type="protein sequence ID" value="CAF3680161.1"/>
    <property type="molecule type" value="Genomic_DNA"/>
</dbReference>
<dbReference type="AlphaFoldDB" id="A0A818T560"/>
<evidence type="ECO:0000313" key="1">
    <source>
        <dbReference type="EMBL" id="CAF3680161.1"/>
    </source>
</evidence>
<organism evidence="1 2">
    <name type="scientific">Adineta steineri</name>
    <dbReference type="NCBI Taxonomy" id="433720"/>
    <lineage>
        <taxon>Eukaryota</taxon>
        <taxon>Metazoa</taxon>
        <taxon>Spiralia</taxon>
        <taxon>Gnathifera</taxon>
        <taxon>Rotifera</taxon>
        <taxon>Eurotatoria</taxon>
        <taxon>Bdelloidea</taxon>
        <taxon>Adinetida</taxon>
        <taxon>Adinetidae</taxon>
        <taxon>Adineta</taxon>
    </lineage>
</organism>
<protein>
    <submittedName>
        <fullName evidence="1">Uncharacterized protein</fullName>
    </submittedName>
</protein>
<comment type="caution">
    <text evidence="1">The sequence shown here is derived from an EMBL/GenBank/DDBJ whole genome shotgun (WGS) entry which is preliminary data.</text>
</comment>
<name>A0A818T560_9BILA</name>
<proteinExistence type="predicted"/>
<reference evidence="1" key="1">
    <citation type="submission" date="2021-02" db="EMBL/GenBank/DDBJ databases">
        <authorList>
            <person name="Nowell W R."/>
        </authorList>
    </citation>
    <scope>NUCLEOTIDE SEQUENCE</scope>
</reference>
<gene>
    <name evidence="1" type="ORF">KXQ929_LOCUS9614</name>
</gene>
<dbReference type="Proteomes" id="UP000663868">
    <property type="component" value="Unassembled WGS sequence"/>
</dbReference>
<evidence type="ECO:0000313" key="2">
    <source>
        <dbReference type="Proteomes" id="UP000663868"/>
    </source>
</evidence>
<sequence>MIAEFVVDFVKNLTSLMKEDVKQTLSTIENFFIQVRDENIPKRLSSSEEWKLNYVYDKLKHIAQSDVSLYTRCDSTKLMKTAAIIAQETNPSFLDVLVCFYDCFPSVRQPFVASTDDDSTGCMRSNKVADRLHLIDELMTAAVDDVQIYLHENSIYTSKDYDDKELEQFVLSNLNIIMTILNKYVLDIDKLISFIKRRQEHYETALSFDIIIDFRKYVMNDSILTKSLADFLQKSNRQNVLSIDEREKYSVLFDSYVKKLQPTQEITDKEDNVQGQKETGAHQAGENWIEDIDIMLRRFQSRNIPKDDEQEAVEKRENRKKEYEAFVFSDHKSAKIFYHATKPSFAVSIMQSGYLKGTKLNDRSYGYKLVKMKGNFFGVRTFNGDVPTITLYPRRWKKNSAVLQFSSDEFSGMALFYVGKKILPKEDTTMQVHVVLVDKAKYPEDYEFCKKWFYELSSTNNPLLCFNEEDRVWKLAHKIKLPQDESYELWLNVFVPGERYNFDITKLKVSVAAPPDGGQSDEGLKTALQDILSAYQTICTNSVIINKYESP</sequence>